<feature type="coiled-coil region" evidence="1">
    <location>
        <begin position="151"/>
        <end position="178"/>
    </location>
</feature>
<dbReference type="Proteomes" id="UP001283361">
    <property type="component" value="Unassembled WGS sequence"/>
</dbReference>
<feature type="compositionally biased region" description="Low complexity" evidence="2">
    <location>
        <begin position="118"/>
        <end position="140"/>
    </location>
</feature>
<dbReference type="AlphaFoldDB" id="A0AAE1CSF6"/>
<feature type="compositionally biased region" description="Acidic residues" evidence="2">
    <location>
        <begin position="614"/>
        <end position="626"/>
    </location>
</feature>
<evidence type="ECO:0000313" key="5">
    <source>
        <dbReference type="Proteomes" id="UP001283361"/>
    </source>
</evidence>
<feature type="compositionally biased region" description="Polar residues" evidence="2">
    <location>
        <begin position="578"/>
        <end position="607"/>
    </location>
</feature>
<evidence type="ECO:0000259" key="3">
    <source>
        <dbReference type="Pfam" id="PF16043"/>
    </source>
</evidence>
<feature type="compositionally biased region" description="Polar residues" evidence="2">
    <location>
        <begin position="656"/>
        <end position="665"/>
    </location>
</feature>
<name>A0AAE1CSF6_9GAST</name>
<evidence type="ECO:0000313" key="4">
    <source>
        <dbReference type="EMBL" id="KAK3732337.1"/>
    </source>
</evidence>
<dbReference type="Pfam" id="PF16043">
    <property type="entry name" value="DUF4795"/>
    <property type="match status" value="1"/>
</dbReference>
<feature type="region of interest" description="Disordered" evidence="2">
    <location>
        <begin position="578"/>
        <end position="665"/>
    </location>
</feature>
<protein>
    <recommendedName>
        <fullName evidence="3">DUF4795 domain-containing protein</fullName>
    </recommendedName>
</protein>
<dbReference type="EMBL" id="JAWDGP010006973">
    <property type="protein sequence ID" value="KAK3732337.1"/>
    <property type="molecule type" value="Genomic_DNA"/>
</dbReference>
<feature type="compositionally biased region" description="Basic and acidic residues" evidence="2">
    <location>
        <begin position="627"/>
        <end position="636"/>
    </location>
</feature>
<sequence length="665" mass="74618">MSLFEDLMKELKDLKDAQTDIMNKLNGIDLDAINKRLNSLDELCKDLQDKYSTLNDKLSGVASLDDLDLLTSQFVTWPGLEDALKGVRADFENLQPISEERVVIELGIQTDTVETRSRPTSARPISRASSARSRGSTAGPSSELLDVLERLGKLAEAHAALEKRVEELERLIEEKANKSDLQGLGGADVPEDLLNTLKTIQDELQALKEGQLRDEGAIRRLQEAIQKLQADVDKLKDSMETVIEENSQRVKEIQDLVQYCDNLEKKKADKEYVDTEVDVKADRRQLEGKVNHSLFDSTTNELNRMIRDILDKLNGQDGDWKSALAKAMEELDGKLDRREMNNLKEWLEKQLKALNNKIKAMGPGFSLDEEAAGMKKQLIQHFNCLSCDKPLDVMPHPPIASIPATYGLPKSRSPRPYTTFELDQIRQHARRIYNGLEKPGGVRLGVNPEMVDYYATIRQCGGSHTLTHPQKRITRLNNLGQILRDDETVLPLYKEEVDVQGADGHIYKGRMETARLEAKLPSMLGSQQPQPVYMERQQAQSPQPPQRLLAARVPRPLSGRPGSSQSGRSGQRFHTAAMTNGRSNENVAAPENSQAEGSRTTTPQQDITAAVEIVQEENIVEQQEDMVDQKEPSKEQQEDDGEQQAEESMDRPKSVDAQNSTEDKD</sequence>
<organism evidence="4 5">
    <name type="scientific">Elysia crispata</name>
    <name type="common">lettuce slug</name>
    <dbReference type="NCBI Taxonomy" id="231223"/>
    <lineage>
        <taxon>Eukaryota</taxon>
        <taxon>Metazoa</taxon>
        <taxon>Spiralia</taxon>
        <taxon>Lophotrochozoa</taxon>
        <taxon>Mollusca</taxon>
        <taxon>Gastropoda</taxon>
        <taxon>Heterobranchia</taxon>
        <taxon>Euthyneura</taxon>
        <taxon>Panpulmonata</taxon>
        <taxon>Sacoglossa</taxon>
        <taxon>Placobranchoidea</taxon>
        <taxon>Plakobranchidae</taxon>
        <taxon>Elysia</taxon>
    </lineage>
</organism>
<dbReference type="PANTHER" id="PTHR47080">
    <property type="entry name" value="CHROMOSOME 16 OPEN READING FRAME 96"/>
    <property type="match status" value="1"/>
</dbReference>
<proteinExistence type="predicted"/>
<reference evidence="4" key="1">
    <citation type="journal article" date="2023" name="G3 (Bethesda)">
        <title>A reference genome for the long-term kleptoplast-retaining sea slug Elysia crispata morphotype clarki.</title>
        <authorList>
            <person name="Eastman K.E."/>
            <person name="Pendleton A.L."/>
            <person name="Shaikh M.A."/>
            <person name="Suttiyut T."/>
            <person name="Ogas R."/>
            <person name="Tomko P."/>
            <person name="Gavelis G."/>
            <person name="Widhalm J.R."/>
            <person name="Wisecaver J.H."/>
        </authorList>
    </citation>
    <scope>NUCLEOTIDE SEQUENCE</scope>
    <source>
        <strain evidence="4">ECLA1</strain>
    </source>
</reference>
<feature type="region of interest" description="Disordered" evidence="2">
    <location>
        <begin position="113"/>
        <end position="140"/>
    </location>
</feature>
<feature type="compositionally biased region" description="Acidic residues" evidence="2">
    <location>
        <begin position="637"/>
        <end position="647"/>
    </location>
</feature>
<evidence type="ECO:0000256" key="2">
    <source>
        <dbReference type="SAM" id="MobiDB-lite"/>
    </source>
</evidence>
<keyword evidence="5" id="KW-1185">Reference proteome</keyword>
<evidence type="ECO:0000256" key="1">
    <source>
        <dbReference type="SAM" id="Coils"/>
    </source>
</evidence>
<dbReference type="InterPro" id="IPR032013">
    <property type="entry name" value="DUF4795"/>
</dbReference>
<accession>A0AAE1CSF6</accession>
<feature type="coiled-coil region" evidence="1">
    <location>
        <begin position="4"/>
        <end position="57"/>
    </location>
</feature>
<gene>
    <name evidence="4" type="ORF">RRG08_055920</name>
</gene>
<comment type="caution">
    <text evidence="4">The sequence shown here is derived from an EMBL/GenBank/DDBJ whole genome shotgun (WGS) entry which is preliminary data.</text>
</comment>
<keyword evidence="1" id="KW-0175">Coiled coil</keyword>
<feature type="coiled-coil region" evidence="1">
    <location>
        <begin position="218"/>
        <end position="245"/>
    </location>
</feature>
<dbReference type="PANTHER" id="PTHR47080:SF1">
    <property type="entry name" value="CHROMOSOME 16 OPEN READING FRAME 96"/>
    <property type="match status" value="1"/>
</dbReference>
<feature type="domain" description="DUF4795" evidence="3">
    <location>
        <begin position="212"/>
        <end position="417"/>
    </location>
</feature>